<dbReference type="EMBL" id="KN881952">
    <property type="protein sequence ID" value="KIY47299.1"/>
    <property type="molecule type" value="Genomic_DNA"/>
</dbReference>
<gene>
    <name evidence="2" type="ORF">FISHEDRAFT_59726</name>
</gene>
<keyword evidence="3" id="KW-1185">Reference proteome</keyword>
<feature type="non-terminal residue" evidence="2">
    <location>
        <position position="1"/>
    </location>
</feature>
<name>A0A0D7AA82_9AGAR</name>
<dbReference type="Proteomes" id="UP000054144">
    <property type="component" value="Unassembled WGS sequence"/>
</dbReference>
<reference evidence="2 3" key="1">
    <citation type="journal article" date="2015" name="Fungal Genet. Biol.">
        <title>Evolution of novel wood decay mechanisms in Agaricales revealed by the genome sequences of Fistulina hepatica and Cylindrobasidium torrendii.</title>
        <authorList>
            <person name="Floudas D."/>
            <person name="Held B.W."/>
            <person name="Riley R."/>
            <person name="Nagy L.G."/>
            <person name="Koehler G."/>
            <person name="Ransdell A.S."/>
            <person name="Younus H."/>
            <person name="Chow J."/>
            <person name="Chiniquy J."/>
            <person name="Lipzen A."/>
            <person name="Tritt A."/>
            <person name="Sun H."/>
            <person name="Haridas S."/>
            <person name="LaButti K."/>
            <person name="Ohm R.A."/>
            <person name="Kues U."/>
            <person name="Blanchette R.A."/>
            <person name="Grigoriev I.V."/>
            <person name="Minto R.E."/>
            <person name="Hibbett D.S."/>
        </authorList>
    </citation>
    <scope>NUCLEOTIDE SEQUENCE [LARGE SCALE GENOMIC DNA]</scope>
    <source>
        <strain evidence="2 3">ATCC 64428</strain>
    </source>
</reference>
<feature type="region of interest" description="Disordered" evidence="1">
    <location>
        <begin position="649"/>
        <end position="680"/>
    </location>
</feature>
<accession>A0A0D7AA82</accession>
<organism evidence="2 3">
    <name type="scientific">Fistulina hepatica ATCC 64428</name>
    <dbReference type="NCBI Taxonomy" id="1128425"/>
    <lineage>
        <taxon>Eukaryota</taxon>
        <taxon>Fungi</taxon>
        <taxon>Dikarya</taxon>
        <taxon>Basidiomycota</taxon>
        <taxon>Agaricomycotina</taxon>
        <taxon>Agaricomycetes</taxon>
        <taxon>Agaricomycetidae</taxon>
        <taxon>Agaricales</taxon>
        <taxon>Fistulinaceae</taxon>
        <taxon>Fistulina</taxon>
    </lineage>
</organism>
<protein>
    <submittedName>
        <fullName evidence="2">Uncharacterized protein</fullName>
    </submittedName>
</protein>
<evidence type="ECO:0000313" key="2">
    <source>
        <dbReference type="EMBL" id="KIY47299.1"/>
    </source>
</evidence>
<feature type="compositionally biased region" description="Basic residues" evidence="1">
    <location>
        <begin position="658"/>
        <end position="667"/>
    </location>
</feature>
<evidence type="ECO:0000313" key="3">
    <source>
        <dbReference type="Proteomes" id="UP000054144"/>
    </source>
</evidence>
<sequence>AAKEASKDIVEEVDRADLNASRNRIEEGLLPCTSASVAGVVGICSKISMLTHRKSSPHEAKTLSSIKTALILKKETQSWSDLDSDSQDVWMPDTQSYASEDDTGQLLDSPIPLKCQVHDHIGDPASQFASEFEDARSPDFLKTRLSELDTWIDSVPRNHARKPPALVLKPADDEALRTRCAFLNSITVGLPDPSTPPADISPWSPKDPASPYDALEAKIKEYIEDPDEDDFNPFVSSQVMKTRWQICQEFKALRSWPPDKLRKLCNVDWHTDAEGWLTRPANLRLPRGEDSGFGESHTAVPVVEDSSSSTQIDYVHSSISQLEAAIWRGAPIKPTMRKHPPGMDPAQYKHLLSKGANMVRANPDAYLALVPLGGGLGFYKSDPGRRFSAAAEGACVAIAQTIGEDHSQIRVFLPQPKLVCDNFPSYAYPIAAILEGATSDTMDFLASRQIWAFSPDLAFIALHFNSDRCSWMAATYIGSAVRGEDDDEARFAALAAIKQALWCSAAFCRAVSMITAQKPSWVSLSPLQCMVRATGSMEVLRSEVTITRDTSPVAHYQLHACPITSDDSLQKLYIDTIRKEMRNIHIGFASLTSTFLFEPCRFCRSPTHSTYDCPLSSSPLWYGPTHADLPEEPELIARKAAIAAGARLLEDQGQSRGRGAHRGRGGRGGRCGHGGRAHGQ</sequence>
<evidence type="ECO:0000256" key="1">
    <source>
        <dbReference type="SAM" id="MobiDB-lite"/>
    </source>
</evidence>
<proteinExistence type="predicted"/>
<dbReference type="OrthoDB" id="2755229at2759"/>
<dbReference type="AlphaFoldDB" id="A0A0D7AA82"/>